<evidence type="ECO:0000313" key="3">
    <source>
        <dbReference type="Proteomes" id="UP001228905"/>
    </source>
</evidence>
<keyword evidence="1" id="KW-1133">Transmembrane helix</keyword>
<feature type="transmembrane region" description="Helical" evidence="1">
    <location>
        <begin position="47"/>
        <end position="65"/>
    </location>
</feature>
<dbReference type="RefSeq" id="WP_307351677.1">
    <property type="nucleotide sequence ID" value="NZ_JAUSVS010000009.1"/>
</dbReference>
<proteinExistence type="predicted"/>
<organism evidence="2 3">
    <name type="scientific">Caulobacter ginsengisoli</name>
    <dbReference type="NCBI Taxonomy" id="400775"/>
    <lineage>
        <taxon>Bacteria</taxon>
        <taxon>Pseudomonadati</taxon>
        <taxon>Pseudomonadota</taxon>
        <taxon>Alphaproteobacteria</taxon>
        <taxon>Caulobacterales</taxon>
        <taxon>Caulobacteraceae</taxon>
        <taxon>Caulobacter</taxon>
    </lineage>
</organism>
<evidence type="ECO:0000313" key="2">
    <source>
        <dbReference type="EMBL" id="MDQ0465943.1"/>
    </source>
</evidence>
<reference evidence="2 3" key="1">
    <citation type="submission" date="2023-07" db="EMBL/GenBank/DDBJ databases">
        <title>Genomic Encyclopedia of Type Strains, Phase IV (KMG-IV): sequencing the most valuable type-strain genomes for metagenomic binning, comparative biology and taxonomic classification.</title>
        <authorList>
            <person name="Goeker M."/>
        </authorList>
    </citation>
    <scope>NUCLEOTIDE SEQUENCE [LARGE SCALE GENOMIC DNA]</scope>
    <source>
        <strain evidence="2 3">DSM 18695</strain>
    </source>
</reference>
<keyword evidence="1" id="KW-0472">Membrane</keyword>
<sequence length="120" mass="12399">MPHPEDPSHGALKRLDKRLDAFEAGRAKPAVQAGSDGLGGMGSGYRFLGEVVGGVFVGTGLGWLIDKFAHTSPLGLIGGLLIGTGVSIWVAIRGAMRDASKFEATVDPQAEPGPADDEDD</sequence>
<name>A0ABU0IXM3_9CAUL</name>
<evidence type="ECO:0000256" key="1">
    <source>
        <dbReference type="SAM" id="Phobius"/>
    </source>
</evidence>
<protein>
    <submittedName>
        <fullName evidence="2">ATP synthase protein I</fullName>
    </submittedName>
</protein>
<dbReference type="Proteomes" id="UP001228905">
    <property type="component" value="Unassembled WGS sequence"/>
</dbReference>
<dbReference type="Pfam" id="PF09527">
    <property type="entry name" value="ATPase_gene1"/>
    <property type="match status" value="1"/>
</dbReference>
<keyword evidence="1" id="KW-0812">Transmembrane</keyword>
<dbReference type="EMBL" id="JAUSVS010000009">
    <property type="protein sequence ID" value="MDQ0465943.1"/>
    <property type="molecule type" value="Genomic_DNA"/>
</dbReference>
<feature type="transmembrane region" description="Helical" evidence="1">
    <location>
        <begin position="71"/>
        <end position="92"/>
    </location>
</feature>
<comment type="caution">
    <text evidence="2">The sequence shown here is derived from an EMBL/GenBank/DDBJ whole genome shotgun (WGS) entry which is preliminary data.</text>
</comment>
<dbReference type="InterPro" id="IPR032820">
    <property type="entry name" value="ATPase_put"/>
</dbReference>
<keyword evidence="3" id="KW-1185">Reference proteome</keyword>
<gene>
    <name evidence="2" type="ORF">QO010_003736</name>
</gene>
<accession>A0ABU0IXM3</accession>